<gene>
    <name evidence="3" type="ORF">ABQM86_20750</name>
</gene>
<name>A0AB39YNB6_9MICC</name>
<feature type="region of interest" description="Disordered" evidence="1">
    <location>
        <begin position="243"/>
        <end position="263"/>
    </location>
</feature>
<evidence type="ECO:0008006" key="4">
    <source>
        <dbReference type="Google" id="ProtNLM"/>
    </source>
</evidence>
<evidence type="ECO:0000256" key="2">
    <source>
        <dbReference type="SAM" id="Phobius"/>
    </source>
</evidence>
<proteinExistence type="predicted"/>
<dbReference type="Gene3D" id="2.60.40.10">
    <property type="entry name" value="Immunoglobulins"/>
    <property type="match status" value="1"/>
</dbReference>
<dbReference type="EMBL" id="CP165735">
    <property type="protein sequence ID" value="XDV71356.1"/>
    <property type="molecule type" value="Genomic_DNA"/>
</dbReference>
<keyword evidence="2" id="KW-0472">Membrane</keyword>
<dbReference type="GO" id="GO:0005975">
    <property type="term" value="P:carbohydrate metabolic process"/>
    <property type="evidence" value="ECO:0007669"/>
    <property type="project" value="UniProtKB-ARBA"/>
</dbReference>
<dbReference type="InterPro" id="IPR036116">
    <property type="entry name" value="FN3_sf"/>
</dbReference>
<dbReference type="RefSeq" id="WP_369745479.1">
    <property type="nucleotide sequence ID" value="NZ_CP165735.1"/>
</dbReference>
<evidence type="ECO:0000313" key="3">
    <source>
        <dbReference type="EMBL" id="XDV71356.1"/>
    </source>
</evidence>
<dbReference type="SUPFAM" id="SSF49265">
    <property type="entry name" value="Fibronectin type III"/>
    <property type="match status" value="1"/>
</dbReference>
<sequence>MSRLRQTKGRVASSPATLGRWNRIVVIVLGIFLVSWGGPAASAFWGSVSSGFGAAKADAVAQGAKPTTAVSGTSVTVTWTASTTAAGRPVTGYSIARYGSATGGTKVAATGTCGTSVAGLSCVESSVPAGTWYYTVTPTLSLWQGTESVRSTATTPVTDTTAPLAPLVTALQTIHQGNAANVPVSGTAEANSSVVLTVSGTGSAPITQTIITNSSGSWTANPVDVRVFTDGTINYSARATDAAGNTGAAGTATSTKDVSSPTVTGVQLTNGGLAGVVDKGDKVTLTFSEPLNANTICSAWNNSSTGTQTQSGNGSSQVVVNISSGSVLTVTGAGCQTLRIGSVALGGDYTSTALTFAGNNAAGSILQWNPAAGARTLTITLGEGTAGTKTVPATLPLPTPTYTPASGLTDIASNPLVVTTVPGTPSRF</sequence>
<keyword evidence="2" id="KW-1133">Transmembrane helix</keyword>
<reference evidence="3" key="1">
    <citation type="submission" date="2024-07" db="EMBL/GenBank/DDBJ databases">
        <authorList>
            <person name="Li J."/>
            <person name="Wei H."/>
            <person name="Ma J."/>
        </authorList>
    </citation>
    <scope>NUCLEOTIDE SEQUENCE</scope>
    <source>
        <strain evidence="3">AMU7</strain>
    </source>
</reference>
<accession>A0AB39YNB6</accession>
<protein>
    <recommendedName>
        <fullName evidence="4">Bacterial Ig-like domain-containing protein</fullName>
    </recommendedName>
</protein>
<dbReference type="AlphaFoldDB" id="A0AB39YNB6"/>
<feature type="compositionally biased region" description="Low complexity" evidence="1">
    <location>
        <begin position="243"/>
        <end position="255"/>
    </location>
</feature>
<evidence type="ECO:0000256" key="1">
    <source>
        <dbReference type="SAM" id="MobiDB-lite"/>
    </source>
</evidence>
<dbReference type="InterPro" id="IPR013783">
    <property type="entry name" value="Ig-like_fold"/>
</dbReference>
<organism evidence="3">
    <name type="scientific">Paenarthrobacter sp. AMU7</name>
    <dbReference type="NCBI Taxonomy" id="3162492"/>
    <lineage>
        <taxon>Bacteria</taxon>
        <taxon>Bacillati</taxon>
        <taxon>Actinomycetota</taxon>
        <taxon>Actinomycetes</taxon>
        <taxon>Micrococcales</taxon>
        <taxon>Micrococcaceae</taxon>
        <taxon>Paenarthrobacter</taxon>
    </lineage>
</organism>
<feature type="transmembrane region" description="Helical" evidence="2">
    <location>
        <begin position="21"/>
        <end position="45"/>
    </location>
</feature>
<keyword evidence="2" id="KW-0812">Transmembrane</keyword>